<evidence type="ECO:0000313" key="2">
    <source>
        <dbReference type="EMBL" id="KAB3534504.1"/>
    </source>
</evidence>
<evidence type="ECO:0000313" key="3">
    <source>
        <dbReference type="Proteomes" id="UP000432715"/>
    </source>
</evidence>
<name>A0A6I0F158_9FIRM</name>
<dbReference type="RefSeq" id="WP_151861247.1">
    <property type="nucleotide sequence ID" value="NZ_WBZC01000027.1"/>
</dbReference>
<gene>
    <name evidence="2" type="ORF">F8154_08830</name>
</gene>
<sequence length="192" mass="22720">MVKIIYSFRKQKETGDIFLKSIVLSYFLIILVNLVFKFFTSNLSLENNHFHVLILLFVSLIIGYLWAQFFQSELCCVLLGKIGINRSFRASIWDDLVDLRLGLWIRIYLPNDQIIYQGKLRKYEEKENRENYYIILSNYTIYNYDAKCIFDNTDIINEWVAVNTKDISRIELLYSPESHKVQVSSKESELSS</sequence>
<organism evidence="2 3">
    <name type="scientific">Alkaliphilus pronyensis</name>
    <dbReference type="NCBI Taxonomy" id="1482732"/>
    <lineage>
        <taxon>Bacteria</taxon>
        <taxon>Bacillati</taxon>
        <taxon>Bacillota</taxon>
        <taxon>Clostridia</taxon>
        <taxon>Peptostreptococcales</taxon>
        <taxon>Natronincolaceae</taxon>
        <taxon>Alkaliphilus</taxon>
    </lineage>
</organism>
<feature type="transmembrane region" description="Helical" evidence="1">
    <location>
        <begin position="17"/>
        <end position="36"/>
    </location>
</feature>
<keyword evidence="1" id="KW-1133">Transmembrane helix</keyword>
<reference evidence="2 3" key="1">
    <citation type="submission" date="2019-10" db="EMBL/GenBank/DDBJ databases">
        <title>Alkaliphilus serpentinus sp. nov. and Alkaliphilus pronyensis sp. nov., two novel anaerobic alkaliphilic species isolated from the serpentinized-hosted hydrothermal field of the Prony Bay (New Caledonia).</title>
        <authorList>
            <person name="Postec A."/>
        </authorList>
    </citation>
    <scope>NUCLEOTIDE SEQUENCE [LARGE SCALE GENOMIC DNA]</scope>
    <source>
        <strain evidence="2 3">LacV</strain>
    </source>
</reference>
<keyword evidence="3" id="KW-1185">Reference proteome</keyword>
<accession>A0A6I0F158</accession>
<evidence type="ECO:0000256" key="1">
    <source>
        <dbReference type="SAM" id="Phobius"/>
    </source>
</evidence>
<feature type="transmembrane region" description="Helical" evidence="1">
    <location>
        <begin position="48"/>
        <end position="67"/>
    </location>
</feature>
<comment type="caution">
    <text evidence="2">The sequence shown here is derived from an EMBL/GenBank/DDBJ whole genome shotgun (WGS) entry which is preliminary data.</text>
</comment>
<dbReference type="OrthoDB" id="2112066at2"/>
<protein>
    <submittedName>
        <fullName evidence="2">Uncharacterized protein</fullName>
    </submittedName>
</protein>
<dbReference type="Proteomes" id="UP000432715">
    <property type="component" value="Unassembled WGS sequence"/>
</dbReference>
<dbReference type="AlphaFoldDB" id="A0A6I0F158"/>
<proteinExistence type="predicted"/>
<keyword evidence="1" id="KW-0812">Transmembrane</keyword>
<keyword evidence="1" id="KW-0472">Membrane</keyword>
<dbReference type="EMBL" id="WBZC01000027">
    <property type="protein sequence ID" value="KAB3534504.1"/>
    <property type="molecule type" value="Genomic_DNA"/>
</dbReference>